<dbReference type="Proteomes" id="UP000807306">
    <property type="component" value="Unassembled WGS sequence"/>
</dbReference>
<keyword evidence="4" id="KW-0804">Transcription</keyword>
<dbReference type="EMBL" id="MU157882">
    <property type="protein sequence ID" value="KAF9525601.1"/>
    <property type="molecule type" value="Genomic_DNA"/>
</dbReference>
<organism evidence="8 9">
    <name type="scientific">Crepidotus variabilis</name>
    <dbReference type="NCBI Taxonomy" id="179855"/>
    <lineage>
        <taxon>Eukaryota</taxon>
        <taxon>Fungi</taxon>
        <taxon>Dikarya</taxon>
        <taxon>Basidiomycota</taxon>
        <taxon>Agaricomycotina</taxon>
        <taxon>Agaricomycetes</taxon>
        <taxon>Agaricomycetidae</taxon>
        <taxon>Agaricales</taxon>
        <taxon>Agaricineae</taxon>
        <taxon>Crepidotaceae</taxon>
        <taxon>Crepidotus</taxon>
    </lineage>
</organism>
<feature type="domain" description="Zn(2)-C6 fungal-type" evidence="7">
    <location>
        <begin position="55"/>
        <end position="87"/>
    </location>
</feature>
<dbReference type="InterPro" id="IPR001138">
    <property type="entry name" value="Zn2Cys6_DnaBD"/>
</dbReference>
<dbReference type="SMART" id="SM00066">
    <property type="entry name" value="GAL4"/>
    <property type="match status" value="2"/>
</dbReference>
<sequence length="613" mass="68301">MISTCSTCKRRKVRCDGQKPVCGSCAGRNQSSSPCDYDTNRSSQAPSNSLARGDACLPCRKKKKKCNGERPVCRTCVIAKKTDRCIYNTDSIPQLINTLVERNRELEKLLGSPHWSAPPTPPDSTSMAMSLEIELDQMSNIDSMWSTATSIEAIASSMYAPREASVLDNPPAAIGVIIVCGDWRIPDELSDPSSAIAAFTPSNQTSTDLQFNFQEMPHDDFRELRQIFIQHGIVLGQSYTRDKWRALREGDASCSVIHPAVVHVAQLFGARIANRHRIEMALVDEEQHLNNALMLLTILPMSVPEAVAHIQCYSLLAVHYMKRRDITTGRDWLLKADNLVRQFNLHINPPADGVNRNARHEGLDDGHPYKDLISFDEEDEMRDALCQLLYIDSVSAFRMQLPPLVCPRIRREFEGLMHYYNTRMQEASLVIIRMTSVILLQDAHTAMITGELLHSTPNLPPSSSFPPTIRHIYLYLADVNELTVAASVFERGSPKYLILKQCTLVAVTALASVYHLSISTLPESHRKCLDSIAELVSISDSLSPEDCSQLDPIISACWSIALRILLQIQLGSEEHLKHGVHVAQVPTFIKTLHDCAGKVKWSFPLAGGTPLNK</sequence>
<comment type="caution">
    <text evidence="8">The sequence shown here is derived from an EMBL/GenBank/DDBJ whole genome shotgun (WGS) entry which is preliminary data.</text>
</comment>
<feature type="region of interest" description="Disordered" evidence="6">
    <location>
        <begin position="27"/>
        <end position="49"/>
    </location>
</feature>
<dbReference type="GO" id="GO:0008270">
    <property type="term" value="F:zinc ion binding"/>
    <property type="evidence" value="ECO:0007669"/>
    <property type="project" value="InterPro"/>
</dbReference>
<gene>
    <name evidence="8" type="ORF">CPB83DRAFT_909072</name>
</gene>
<keyword evidence="3" id="KW-0805">Transcription regulation</keyword>
<evidence type="ECO:0000256" key="1">
    <source>
        <dbReference type="ARBA" id="ARBA00004123"/>
    </source>
</evidence>
<keyword evidence="2" id="KW-0479">Metal-binding</keyword>
<evidence type="ECO:0000256" key="5">
    <source>
        <dbReference type="ARBA" id="ARBA00023242"/>
    </source>
</evidence>
<protein>
    <recommendedName>
        <fullName evidence="7">Zn(2)-C6 fungal-type domain-containing protein</fullName>
    </recommendedName>
</protein>
<name>A0A9P6JLY0_9AGAR</name>
<dbReference type="PROSITE" id="PS50048">
    <property type="entry name" value="ZN2_CY6_FUNGAL_2"/>
    <property type="match status" value="2"/>
</dbReference>
<reference evidence="8" key="1">
    <citation type="submission" date="2020-11" db="EMBL/GenBank/DDBJ databases">
        <authorList>
            <consortium name="DOE Joint Genome Institute"/>
            <person name="Ahrendt S."/>
            <person name="Riley R."/>
            <person name="Andreopoulos W."/>
            <person name="Labutti K."/>
            <person name="Pangilinan J."/>
            <person name="Ruiz-Duenas F.J."/>
            <person name="Barrasa J.M."/>
            <person name="Sanchez-Garcia M."/>
            <person name="Camarero S."/>
            <person name="Miyauchi S."/>
            <person name="Serrano A."/>
            <person name="Linde D."/>
            <person name="Babiker R."/>
            <person name="Drula E."/>
            <person name="Ayuso-Fernandez I."/>
            <person name="Pacheco R."/>
            <person name="Padilla G."/>
            <person name="Ferreira P."/>
            <person name="Barriuso J."/>
            <person name="Kellner H."/>
            <person name="Castanera R."/>
            <person name="Alfaro M."/>
            <person name="Ramirez L."/>
            <person name="Pisabarro A.G."/>
            <person name="Kuo A."/>
            <person name="Tritt A."/>
            <person name="Lipzen A."/>
            <person name="He G."/>
            <person name="Yan M."/>
            <person name="Ng V."/>
            <person name="Cullen D."/>
            <person name="Martin F."/>
            <person name="Rosso M.-N."/>
            <person name="Henrissat B."/>
            <person name="Hibbett D."/>
            <person name="Martinez A.T."/>
            <person name="Grigoriev I.V."/>
        </authorList>
    </citation>
    <scope>NUCLEOTIDE SEQUENCE</scope>
    <source>
        <strain evidence="8">CBS 506.95</strain>
    </source>
</reference>
<dbReference type="Pfam" id="PF00172">
    <property type="entry name" value="Zn_clus"/>
    <property type="match status" value="2"/>
</dbReference>
<evidence type="ECO:0000256" key="2">
    <source>
        <dbReference type="ARBA" id="ARBA00022723"/>
    </source>
</evidence>
<evidence type="ECO:0000256" key="6">
    <source>
        <dbReference type="SAM" id="MobiDB-lite"/>
    </source>
</evidence>
<evidence type="ECO:0000313" key="9">
    <source>
        <dbReference type="Proteomes" id="UP000807306"/>
    </source>
</evidence>
<dbReference type="Gene3D" id="4.10.240.10">
    <property type="entry name" value="Zn(2)-C6 fungal-type DNA-binding domain"/>
    <property type="match status" value="2"/>
</dbReference>
<evidence type="ECO:0000256" key="4">
    <source>
        <dbReference type="ARBA" id="ARBA00023163"/>
    </source>
</evidence>
<comment type="subcellular location">
    <subcellularLocation>
        <location evidence="1">Nucleus</location>
    </subcellularLocation>
</comment>
<evidence type="ECO:0000256" key="3">
    <source>
        <dbReference type="ARBA" id="ARBA00023015"/>
    </source>
</evidence>
<dbReference type="InterPro" id="IPR036864">
    <property type="entry name" value="Zn2-C6_fun-type_DNA-bd_sf"/>
</dbReference>
<dbReference type="InterPro" id="IPR050815">
    <property type="entry name" value="TF_fung"/>
</dbReference>
<dbReference type="SUPFAM" id="SSF57701">
    <property type="entry name" value="Zn2/Cys6 DNA-binding domain"/>
    <property type="match status" value="2"/>
</dbReference>
<evidence type="ECO:0000313" key="8">
    <source>
        <dbReference type="EMBL" id="KAF9525601.1"/>
    </source>
</evidence>
<accession>A0A9P6JLY0</accession>
<evidence type="ECO:0000259" key="7">
    <source>
        <dbReference type="PROSITE" id="PS50048"/>
    </source>
</evidence>
<dbReference type="GO" id="GO:0000981">
    <property type="term" value="F:DNA-binding transcription factor activity, RNA polymerase II-specific"/>
    <property type="evidence" value="ECO:0007669"/>
    <property type="project" value="InterPro"/>
</dbReference>
<dbReference type="CDD" id="cd00067">
    <property type="entry name" value="GAL4"/>
    <property type="match status" value="2"/>
</dbReference>
<dbReference type="PANTHER" id="PTHR47338:SF5">
    <property type="entry name" value="ZN(II)2CYS6 TRANSCRIPTION FACTOR (EUROFUNG)"/>
    <property type="match status" value="1"/>
</dbReference>
<dbReference type="PANTHER" id="PTHR47338">
    <property type="entry name" value="ZN(II)2CYS6 TRANSCRIPTION FACTOR (EUROFUNG)-RELATED"/>
    <property type="match status" value="1"/>
</dbReference>
<dbReference type="CDD" id="cd12148">
    <property type="entry name" value="fungal_TF_MHR"/>
    <property type="match status" value="1"/>
</dbReference>
<proteinExistence type="predicted"/>
<dbReference type="PROSITE" id="PS00463">
    <property type="entry name" value="ZN2_CY6_FUNGAL_1"/>
    <property type="match status" value="1"/>
</dbReference>
<dbReference type="GO" id="GO:0005634">
    <property type="term" value="C:nucleus"/>
    <property type="evidence" value="ECO:0007669"/>
    <property type="project" value="UniProtKB-SubCell"/>
</dbReference>
<keyword evidence="5" id="KW-0539">Nucleus</keyword>
<dbReference type="OrthoDB" id="2017365at2759"/>
<dbReference type="AlphaFoldDB" id="A0A9P6JLY0"/>
<feature type="domain" description="Zn(2)-C6 fungal-type" evidence="7">
    <location>
        <begin position="4"/>
        <end position="37"/>
    </location>
</feature>
<keyword evidence="9" id="KW-1185">Reference proteome</keyword>